<dbReference type="Gene3D" id="3.30.420.10">
    <property type="entry name" value="Ribonuclease H-like superfamily/Ribonuclease H"/>
    <property type="match status" value="1"/>
</dbReference>
<accession>A0ABQ4YEN6</accession>
<evidence type="ECO:0000256" key="1">
    <source>
        <dbReference type="SAM" id="MobiDB-lite"/>
    </source>
</evidence>
<dbReference type="Pfam" id="PF25597">
    <property type="entry name" value="SH3_retrovirus"/>
    <property type="match status" value="1"/>
</dbReference>
<dbReference type="PANTHER" id="PTHR42648:SF21">
    <property type="entry name" value="CYSTEINE-RICH RLK (RECEPTOR-LIKE PROTEIN KINASE) 8"/>
    <property type="match status" value="1"/>
</dbReference>
<dbReference type="InterPro" id="IPR001584">
    <property type="entry name" value="Integrase_cat-core"/>
</dbReference>
<dbReference type="InterPro" id="IPR057670">
    <property type="entry name" value="SH3_retrovirus"/>
</dbReference>
<gene>
    <name evidence="3" type="ORF">Tco_0726095</name>
</gene>
<protein>
    <submittedName>
        <fullName evidence="3">Ribonuclease H-like domain-containing protein</fullName>
    </submittedName>
</protein>
<feature type="domain" description="Integrase catalytic" evidence="2">
    <location>
        <begin position="389"/>
        <end position="433"/>
    </location>
</feature>
<comment type="caution">
    <text evidence="3">The sequence shown here is derived from an EMBL/GenBank/DDBJ whole genome shotgun (WGS) entry which is preliminary data.</text>
</comment>
<organism evidence="3 4">
    <name type="scientific">Tanacetum coccineum</name>
    <dbReference type="NCBI Taxonomy" id="301880"/>
    <lineage>
        <taxon>Eukaryota</taxon>
        <taxon>Viridiplantae</taxon>
        <taxon>Streptophyta</taxon>
        <taxon>Embryophyta</taxon>
        <taxon>Tracheophyta</taxon>
        <taxon>Spermatophyta</taxon>
        <taxon>Magnoliopsida</taxon>
        <taxon>eudicotyledons</taxon>
        <taxon>Gunneridae</taxon>
        <taxon>Pentapetalae</taxon>
        <taxon>asterids</taxon>
        <taxon>campanulids</taxon>
        <taxon>Asterales</taxon>
        <taxon>Asteraceae</taxon>
        <taxon>Asteroideae</taxon>
        <taxon>Anthemideae</taxon>
        <taxon>Anthemidinae</taxon>
        <taxon>Tanacetum</taxon>
    </lineage>
</organism>
<sequence length="666" mass="75333">MKSRNWVNTYAARITKMIADIEDQHHRPSDAMNNPPLPLRFSQKFSVSICPETKLNIRVKLKIITMKMEILLEAYIKQLLGRIHLRMGDGNGSYSNRNVKCTIATSGSLLERCRAPRKSDRRMRESYRKDPMVDEPAPSIDGIGWIGAIMAMEEEKPAVEADDVAPIEFALMAMSSSSLDNEVYDDSYCSKSCRKISENLNTKISKIIEELSDCETDMYNYKRGLSQVEARKDLSWTGLPEFVDDTVTDYTRSTPSVDVSNCVRSEQGESSSNSIGKKPIVNISQSSNVMPNNSSATIIKGIGILKLKWLCSRHMNGNISYFLSMSLMDGGYVFHLDMEVERLLNNLVRGLPSKSFENDHSCVDCLKGKQHKASCKTKLLWDDDFSRCDNGGEFKNREMDEFYTKKGIKRELSNARTPQQNGVAKRRNRTLIEAARTMVLVNKSYNKTPYELFNGRTPAIGFLKLFGCHVMILNTLDHLGKFDAKGDEGYFVGYSLSSKAFRVFNKRTKKVEENLHVDFLENKPIEKVEEKGAGPNWNISTDISAHMETSNDSMRNSEAKDYTPKEQDRNADVPESSGNTNPTATIKDPSADQVEMSSMQEDIQCAGSDTRPPMLDRTDFESWQQRIRLYCLGKDNGENIMKSIKEGPFHMRTVSDVITGEKFNKV</sequence>
<dbReference type="SUPFAM" id="SSF53098">
    <property type="entry name" value="Ribonuclease H-like"/>
    <property type="match status" value="1"/>
</dbReference>
<dbReference type="PROSITE" id="PS50994">
    <property type="entry name" value="INTEGRASE"/>
    <property type="match status" value="1"/>
</dbReference>
<evidence type="ECO:0000313" key="4">
    <source>
        <dbReference type="Proteomes" id="UP001151760"/>
    </source>
</evidence>
<name>A0ABQ4YEN6_9ASTR</name>
<dbReference type="EMBL" id="BQNB010010359">
    <property type="protein sequence ID" value="GJS76214.1"/>
    <property type="molecule type" value="Genomic_DNA"/>
</dbReference>
<dbReference type="Proteomes" id="UP001151760">
    <property type="component" value="Unassembled WGS sequence"/>
</dbReference>
<evidence type="ECO:0000259" key="2">
    <source>
        <dbReference type="PROSITE" id="PS50994"/>
    </source>
</evidence>
<evidence type="ECO:0000313" key="3">
    <source>
        <dbReference type="EMBL" id="GJS76214.1"/>
    </source>
</evidence>
<dbReference type="InterPro" id="IPR039537">
    <property type="entry name" value="Retrotran_Ty1/copia-like"/>
</dbReference>
<reference evidence="3" key="1">
    <citation type="journal article" date="2022" name="Int. J. Mol. Sci.">
        <title>Draft Genome of Tanacetum Coccineum: Genomic Comparison of Closely Related Tanacetum-Family Plants.</title>
        <authorList>
            <person name="Yamashiro T."/>
            <person name="Shiraishi A."/>
            <person name="Nakayama K."/>
            <person name="Satake H."/>
        </authorList>
    </citation>
    <scope>NUCLEOTIDE SEQUENCE</scope>
</reference>
<dbReference type="InterPro" id="IPR036397">
    <property type="entry name" value="RNaseH_sf"/>
</dbReference>
<proteinExistence type="predicted"/>
<feature type="region of interest" description="Disordered" evidence="1">
    <location>
        <begin position="547"/>
        <end position="588"/>
    </location>
</feature>
<feature type="compositionally biased region" description="Basic and acidic residues" evidence="1">
    <location>
        <begin position="555"/>
        <end position="572"/>
    </location>
</feature>
<keyword evidence="4" id="KW-1185">Reference proteome</keyword>
<dbReference type="InterPro" id="IPR012337">
    <property type="entry name" value="RNaseH-like_sf"/>
</dbReference>
<reference evidence="3" key="2">
    <citation type="submission" date="2022-01" db="EMBL/GenBank/DDBJ databases">
        <authorList>
            <person name="Yamashiro T."/>
            <person name="Shiraishi A."/>
            <person name="Satake H."/>
            <person name="Nakayama K."/>
        </authorList>
    </citation>
    <scope>NUCLEOTIDE SEQUENCE</scope>
</reference>
<dbReference type="PANTHER" id="PTHR42648">
    <property type="entry name" value="TRANSPOSASE, PUTATIVE-RELATED"/>
    <property type="match status" value="1"/>
</dbReference>